<accession>A0A4Y7RM42</accession>
<proteinExistence type="predicted"/>
<dbReference type="OrthoDB" id="9801478at2"/>
<dbReference type="Pfam" id="PF14103">
    <property type="entry name" value="DUF4276"/>
    <property type="match status" value="1"/>
</dbReference>
<dbReference type="EMBL" id="QFFZ01000050">
    <property type="protein sequence ID" value="TEB09367.1"/>
    <property type="molecule type" value="Genomic_DNA"/>
</dbReference>
<dbReference type="AlphaFoldDB" id="A0A4Y7RM42"/>
<sequence length="224" mass="26140">MIYLNIVVEGPTEETFVRDILAPYWGELGIFAVARSVETARKKGRIHRGGGRNYRKARQDILTWLKQQKNAWCTTMFDLYGIYNNFPTYGSVNENLSPYERVRKLEKAFAEDIADSRFIPYLQLHEFETILFTNIEKMNVFYFDKDRQIKHLIEMAEKYDSPELINESEATAPSKRIISEIPEYESNKVLVGPKVARAIGLEQIRMKCLHFNEWLCSIESLVEA</sequence>
<evidence type="ECO:0008006" key="3">
    <source>
        <dbReference type="Google" id="ProtNLM"/>
    </source>
</evidence>
<organism evidence="1 2">
    <name type="scientific">Pelotomaculum propionicicum</name>
    <dbReference type="NCBI Taxonomy" id="258475"/>
    <lineage>
        <taxon>Bacteria</taxon>
        <taxon>Bacillati</taxon>
        <taxon>Bacillota</taxon>
        <taxon>Clostridia</taxon>
        <taxon>Eubacteriales</taxon>
        <taxon>Desulfotomaculaceae</taxon>
        <taxon>Pelotomaculum</taxon>
    </lineage>
</organism>
<evidence type="ECO:0000313" key="1">
    <source>
        <dbReference type="EMBL" id="TEB09367.1"/>
    </source>
</evidence>
<evidence type="ECO:0000313" key="2">
    <source>
        <dbReference type="Proteomes" id="UP000297597"/>
    </source>
</evidence>
<gene>
    <name evidence="1" type="ORF">Pmgp_03188</name>
</gene>
<name>A0A4Y7RM42_9FIRM</name>
<reference evidence="1 2" key="1">
    <citation type="journal article" date="2018" name="Environ. Microbiol.">
        <title>Novel energy conservation strategies and behaviour of Pelotomaculum schinkii driving syntrophic propionate catabolism.</title>
        <authorList>
            <person name="Hidalgo-Ahumada C.A.P."/>
            <person name="Nobu M.K."/>
            <person name="Narihiro T."/>
            <person name="Tamaki H."/>
            <person name="Liu W.T."/>
            <person name="Kamagata Y."/>
            <person name="Stams A.J.M."/>
            <person name="Imachi H."/>
            <person name="Sousa D.Z."/>
        </authorList>
    </citation>
    <scope>NUCLEOTIDE SEQUENCE [LARGE SCALE GENOMIC DNA]</scope>
    <source>
        <strain evidence="1 2">MGP</strain>
    </source>
</reference>
<dbReference type="Proteomes" id="UP000297597">
    <property type="component" value="Unassembled WGS sequence"/>
</dbReference>
<comment type="caution">
    <text evidence="1">The sequence shown here is derived from an EMBL/GenBank/DDBJ whole genome shotgun (WGS) entry which is preliminary data.</text>
</comment>
<keyword evidence="2" id="KW-1185">Reference proteome</keyword>
<dbReference type="RefSeq" id="WP_134215125.1">
    <property type="nucleotide sequence ID" value="NZ_QFFZ01000050.1"/>
</dbReference>
<dbReference type="InterPro" id="IPR025455">
    <property type="entry name" value="DUF4276"/>
</dbReference>
<protein>
    <recommendedName>
        <fullName evidence="3">DUF4276 domain-containing protein</fullName>
    </recommendedName>
</protein>